<keyword evidence="3 5" id="KW-0285">Flavoprotein</keyword>
<dbReference type="PROSITE" id="PS00623">
    <property type="entry name" value="GMC_OXRED_1"/>
    <property type="match status" value="1"/>
</dbReference>
<dbReference type="InterPro" id="IPR036188">
    <property type="entry name" value="FAD/NAD-bd_sf"/>
</dbReference>
<evidence type="ECO:0000259" key="7">
    <source>
        <dbReference type="PROSITE" id="PS00624"/>
    </source>
</evidence>
<dbReference type="RefSeq" id="WP_035245454.1">
    <property type="nucleotide sequence ID" value="NZ_ARXU01000002.1"/>
</dbReference>
<organism evidence="8 9">
    <name type="scientific">Alcanivorax jadensis T9</name>
    <dbReference type="NCBI Taxonomy" id="1177181"/>
    <lineage>
        <taxon>Bacteria</taxon>
        <taxon>Pseudomonadati</taxon>
        <taxon>Pseudomonadota</taxon>
        <taxon>Gammaproteobacteria</taxon>
        <taxon>Oceanospirillales</taxon>
        <taxon>Alcanivoracaceae</taxon>
        <taxon>Alcanivorax</taxon>
    </lineage>
</organism>
<dbReference type="PROSITE" id="PS00624">
    <property type="entry name" value="GMC_OXRED_2"/>
    <property type="match status" value="1"/>
</dbReference>
<dbReference type="NCBIfam" id="NF002550">
    <property type="entry name" value="PRK02106.1"/>
    <property type="match status" value="1"/>
</dbReference>
<comment type="caution">
    <text evidence="8">The sequence shown here is derived from an EMBL/GenBank/DDBJ whole genome shotgun (WGS) entry which is preliminary data.</text>
</comment>
<feature type="domain" description="Glucose-methanol-choline oxidoreductase N-terminal" evidence="6">
    <location>
        <begin position="82"/>
        <end position="105"/>
    </location>
</feature>
<evidence type="ECO:0000256" key="3">
    <source>
        <dbReference type="ARBA" id="ARBA00022630"/>
    </source>
</evidence>
<dbReference type="PANTHER" id="PTHR11552">
    <property type="entry name" value="GLUCOSE-METHANOL-CHOLINE GMC OXIDOREDUCTASE"/>
    <property type="match status" value="1"/>
</dbReference>
<evidence type="ECO:0000256" key="5">
    <source>
        <dbReference type="RuleBase" id="RU003968"/>
    </source>
</evidence>
<gene>
    <name evidence="8" type="ORF">T9A_00912</name>
</gene>
<keyword evidence="4 5" id="KW-0274">FAD</keyword>
<comment type="cofactor">
    <cofactor evidence="1">
        <name>FAD</name>
        <dbReference type="ChEBI" id="CHEBI:57692"/>
    </cofactor>
</comment>
<dbReference type="Gene3D" id="3.30.560.10">
    <property type="entry name" value="Glucose Oxidase, domain 3"/>
    <property type="match status" value="1"/>
</dbReference>
<dbReference type="EMBL" id="ARXU01000002">
    <property type="protein sequence ID" value="KGD62621.1"/>
    <property type="molecule type" value="Genomic_DNA"/>
</dbReference>
<name>A0ABR4WGE2_9GAMM</name>
<evidence type="ECO:0000313" key="8">
    <source>
        <dbReference type="EMBL" id="KGD62621.1"/>
    </source>
</evidence>
<dbReference type="SUPFAM" id="SSF51905">
    <property type="entry name" value="FAD/NAD(P)-binding domain"/>
    <property type="match status" value="1"/>
</dbReference>
<dbReference type="Gene3D" id="3.50.50.60">
    <property type="entry name" value="FAD/NAD(P)-binding domain"/>
    <property type="match status" value="1"/>
</dbReference>
<keyword evidence="9" id="KW-1185">Reference proteome</keyword>
<comment type="similarity">
    <text evidence="2 5">Belongs to the GMC oxidoreductase family.</text>
</comment>
<dbReference type="SUPFAM" id="SSF54373">
    <property type="entry name" value="FAD-linked reductases, C-terminal domain"/>
    <property type="match status" value="1"/>
</dbReference>
<evidence type="ECO:0000256" key="1">
    <source>
        <dbReference type="ARBA" id="ARBA00001974"/>
    </source>
</evidence>
<feature type="domain" description="Glucose-methanol-choline oxidoreductase N-terminal" evidence="7">
    <location>
        <begin position="254"/>
        <end position="268"/>
    </location>
</feature>
<accession>A0ABR4WGE2</accession>
<reference evidence="8 9" key="1">
    <citation type="submission" date="2012-09" db="EMBL/GenBank/DDBJ databases">
        <title>Genome Sequence of alkane-degrading Bacterium Alcanivorax jadensis T9.</title>
        <authorList>
            <person name="Lai Q."/>
            <person name="Shao Z."/>
        </authorList>
    </citation>
    <scope>NUCLEOTIDE SEQUENCE [LARGE SCALE GENOMIC DNA]</scope>
    <source>
        <strain evidence="8 9">T9</strain>
    </source>
</reference>
<protein>
    <submittedName>
        <fullName evidence="8">Glucose-methanol-choline oxidoreductase</fullName>
    </submittedName>
</protein>
<dbReference type="Proteomes" id="UP000029443">
    <property type="component" value="Unassembled WGS sequence"/>
</dbReference>
<evidence type="ECO:0000256" key="4">
    <source>
        <dbReference type="ARBA" id="ARBA00022827"/>
    </source>
</evidence>
<dbReference type="PANTHER" id="PTHR11552:SF147">
    <property type="entry name" value="CHOLINE DEHYDROGENASE, MITOCHONDRIAL"/>
    <property type="match status" value="1"/>
</dbReference>
<dbReference type="PIRSF" id="PIRSF000137">
    <property type="entry name" value="Alcohol_oxidase"/>
    <property type="match status" value="1"/>
</dbReference>
<proteinExistence type="inferred from homology"/>
<evidence type="ECO:0000259" key="6">
    <source>
        <dbReference type="PROSITE" id="PS00623"/>
    </source>
</evidence>
<dbReference type="InterPro" id="IPR012132">
    <property type="entry name" value="GMC_OxRdtase"/>
</dbReference>
<evidence type="ECO:0000313" key="9">
    <source>
        <dbReference type="Proteomes" id="UP000029443"/>
    </source>
</evidence>
<dbReference type="InterPro" id="IPR000172">
    <property type="entry name" value="GMC_OxRdtase_N"/>
</dbReference>
<evidence type="ECO:0000256" key="2">
    <source>
        <dbReference type="ARBA" id="ARBA00010790"/>
    </source>
</evidence>
<sequence>MENDFDYLIIGGGSAGCALAGRLSEDPDTRVCLLEAGGQGDGLLVNVPSGAVAMLSKPINNWVMETVPQKGLNGRQGFQPRGKCLGGSSAINAMVYIRGHREDYDHWAALGNDGWSYDDVLPYFRLNEHNERLDNEYHGTDGPLWVSDSRTGNPFQDYFLDAARECDIPITDDFNGAEQEGAGVFQVTQKDGERWSSARAYLFPHLDRKNLQVETLAQVQRILFDGKRAVGVEFKQGKQLRTLRVRKEVLLSAGAFQSPQLLMLSGVGDMEELKKHNIHVVHHLPGVGKNLQDHPDFIFGYTTDNPATFGLSPGGMWRALMAMATYRKERRGLWTSNFAEAGAFLKTRPELSAPDLQLHMVTALVDDHGRKMHFTQGYSCHVCLLRPRSRGSVQLASANPDDLPLIDPAFLDDPQDLEDMVEGYKITQKIMEAPSLKRWMKKDMFTENVKTDDDIRDVIRQRADTVYHPVGSCKMGTDEHAVVDPQLRVHGIEGLRVIDASIMPTLIGGNTNAPAMMIAEKAVDMIRGNSRVA</sequence>
<dbReference type="Pfam" id="PF05199">
    <property type="entry name" value="GMC_oxred_C"/>
    <property type="match status" value="1"/>
</dbReference>
<dbReference type="InterPro" id="IPR007867">
    <property type="entry name" value="GMC_OxRtase_C"/>
</dbReference>
<dbReference type="Pfam" id="PF00732">
    <property type="entry name" value="GMC_oxred_N"/>
    <property type="match status" value="1"/>
</dbReference>